<gene>
    <name evidence="3 5" type="primary">lido-17</name>
    <name evidence="5" type="ORF">C06C3.8</name>
    <name evidence="3" type="ORF">CELE_C06C3.8</name>
</gene>
<dbReference type="AGR" id="WB:WBGene00007378"/>
<dbReference type="SUPFAM" id="SSF54211">
    <property type="entry name" value="Ribosomal protein S5 domain 2-like"/>
    <property type="match status" value="1"/>
</dbReference>
<evidence type="ECO:0000313" key="4">
    <source>
        <dbReference type="Proteomes" id="UP000001940"/>
    </source>
</evidence>
<evidence type="ECO:0000313" key="5">
    <source>
        <dbReference type="WormBase" id="C06C3.8c"/>
    </source>
</evidence>
<dbReference type="CTD" id="174487"/>
<dbReference type="RefSeq" id="NP_001364522.1">
    <property type="nucleotide sequence ID" value="NM_001377834.2"/>
</dbReference>
<accession>A0A5S9MRR3</accession>
<dbReference type="Pfam" id="PF03353">
    <property type="entry name" value="Lin-8"/>
    <property type="match status" value="1"/>
</dbReference>
<proteinExistence type="predicted"/>
<dbReference type="PANTHER" id="PTHR32020">
    <property type="entry name" value="LIN-8 DOMAIN CONTAINING-RELATED"/>
    <property type="match status" value="1"/>
</dbReference>
<keyword evidence="4" id="KW-1185">Reference proteome</keyword>
<sequence length="630" mass="71058">MEKPNSEKKRVGAEAVGVVVVDGRDAHIVQLECVRWPKNKIDRRQIRMAGEMTQEMQQSMELSHEIVIANGHLFGIQGFTCNITLSLEQIGRTYNGVSMALPFVLLIISAIKKNSLRKDYVATGDVSLAGAVLTVDYINNKIVGAINAGLKGVVIPAENGKDVKPFLKTQIKVIEVTSIVDAWSTMIIPEMPNGDSGASNCGSLDGVRSVTRKGKTMKTMKSGLPHRNQISKESDRSRNSGSSTNDSLNDDRLLCGIIPGKQVKNNNEEHTLSQAHRGNLDDEQGSHRKRNECKQTDQKNEMTSMGECIGEVIREDYLVINSSDNCRRPLYKQPCPYPPEELPKPDPERKMSHTEYLQLSESPKLGVQKIGSKDVLLKKVILNEISKSPAIWNTYKANGIYSEVAVNVFKRTGKLLNIKLIQSIFKLAKDGLRNRLRDSITEKLHNEADTENHLWQWELYEFIRFYREITEGWELRMRALVAKKHEGQLRVRESAECSDMIKDDKNLINIDDERNMKLDHVRTDISDTSIVQTCMDSSRLPSNDEHPGAKPTLIHHTTPSLDCQPTKHESIHSDFSKEMDQLVNQATRIAREHPERAETLLKALFATVSTFDQEGYVCVEDKKFTEKQSK</sequence>
<name>A0A5S9MRR3_CAEEL</name>
<dbReference type="Pfam" id="PF05362">
    <property type="entry name" value="Lon_C"/>
    <property type="match status" value="1"/>
</dbReference>
<dbReference type="Proteomes" id="UP000001940">
    <property type="component" value="Chromosome II"/>
</dbReference>
<dbReference type="InterPro" id="IPR005020">
    <property type="entry name" value="LIN-8"/>
</dbReference>
<feature type="domain" description="Lon proteolytic" evidence="2">
    <location>
        <begin position="42"/>
        <end position="179"/>
    </location>
</feature>
<dbReference type="PRINTS" id="PR00830">
    <property type="entry name" value="ENDOLAPTASE"/>
</dbReference>
<dbReference type="ExpressionAtlas" id="A0A5S9MRR3">
    <property type="expression patterns" value="baseline and differential"/>
</dbReference>
<dbReference type="InterPro" id="IPR020568">
    <property type="entry name" value="Ribosomal_Su5_D2-typ_SF"/>
</dbReference>
<dbReference type="GeneID" id="174487"/>
<dbReference type="GO" id="GO:0005634">
    <property type="term" value="C:nucleus"/>
    <property type="evidence" value="ECO:0000318"/>
    <property type="project" value="GO_Central"/>
</dbReference>
<dbReference type="OrthoDB" id="5911315at2759"/>
<protein>
    <submittedName>
        <fullName evidence="3">Lon proteolytic domain-containing protein</fullName>
    </submittedName>
</protein>
<dbReference type="WormBase" id="C06C3.8c">
    <property type="protein sequence ID" value="CE53994"/>
    <property type="gene ID" value="WBGene00007378"/>
    <property type="gene designation" value="lido-17"/>
</dbReference>
<feature type="region of interest" description="Disordered" evidence="1">
    <location>
        <begin position="194"/>
        <end position="300"/>
    </location>
</feature>
<dbReference type="Gene3D" id="3.30.230.10">
    <property type="match status" value="1"/>
</dbReference>
<dbReference type="EMBL" id="BX284602">
    <property type="protein sequence ID" value="CAA0059139.1"/>
    <property type="molecule type" value="Genomic_DNA"/>
</dbReference>
<dbReference type="FunCoup" id="A0A5S9MRR3">
    <property type="interactions" value="393"/>
</dbReference>
<dbReference type="GO" id="GO:0006508">
    <property type="term" value="P:proteolysis"/>
    <property type="evidence" value="ECO:0007669"/>
    <property type="project" value="InterPro"/>
</dbReference>
<evidence type="ECO:0000259" key="2">
    <source>
        <dbReference type="Pfam" id="PF05362"/>
    </source>
</evidence>
<dbReference type="PANTHER" id="PTHR32020:SF3">
    <property type="entry name" value="ARID DOMAIN-CONTAINING PROTEIN-RELATED"/>
    <property type="match status" value="1"/>
</dbReference>
<evidence type="ECO:0000256" key="1">
    <source>
        <dbReference type="SAM" id="MobiDB-lite"/>
    </source>
</evidence>
<evidence type="ECO:0000313" key="3">
    <source>
        <dbReference type="EMBL" id="CAA0059139.1"/>
    </source>
</evidence>
<dbReference type="AlphaFoldDB" id="A0A5S9MRR3"/>
<organism evidence="3 4">
    <name type="scientific">Caenorhabditis elegans</name>
    <dbReference type="NCBI Taxonomy" id="6239"/>
    <lineage>
        <taxon>Eukaryota</taxon>
        <taxon>Metazoa</taxon>
        <taxon>Ecdysozoa</taxon>
        <taxon>Nematoda</taxon>
        <taxon>Chromadorea</taxon>
        <taxon>Rhabditida</taxon>
        <taxon>Rhabditina</taxon>
        <taxon>Rhabditomorpha</taxon>
        <taxon>Rhabditoidea</taxon>
        <taxon>Rhabditidae</taxon>
        <taxon>Peloderinae</taxon>
        <taxon>Caenorhabditis</taxon>
    </lineage>
</organism>
<dbReference type="SMR" id="A0A5S9MRR3"/>
<reference evidence="3 4" key="1">
    <citation type="journal article" date="1998" name="Science">
        <title>Genome sequence of the nematode C. elegans: a platform for investigating biology.</title>
        <authorList>
            <consortium name="The C. elegans sequencing consortium"/>
            <person name="Sulson J.E."/>
            <person name="Waterston R."/>
        </authorList>
    </citation>
    <scope>NUCLEOTIDE SEQUENCE [LARGE SCALE GENOMIC DNA]</scope>
    <source>
        <strain evidence="3 4">Bristol N2</strain>
    </source>
</reference>
<feature type="compositionally biased region" description="Basic and acidic residues" evidence="1">
    <location>
        <begin position="278"/>
        <end position="300"/>
    </location>
</feature>
<dbReference type="GO" id="GO:0004176">
    <property type="term" value="F:ATP-dependent peptidase activity"/>
    <property type="evidence" value="ECO:0007669"/>
    <property type="project" value="InterPro"/>
</dbReference>
<dbReference type="GO" id="GO:0004252">
    <property type="term" value="F:serine-type endopeptidase activity"/>
    <property type="evidence" value="ECO:0007669"/>
    <property type="project" value="InterPro"/>
</dbReference>
<dbReference type="InterPro" id="IPR008269">
    <property type="entry name" value="Lon_proteolytic"/>
</dbReference>
<dbReference type="InParanoid" id="A0A5S9MRR3"/>
<dbReference type="InterPro" id="IPR014721">
    <property type="entry name" value="Ribsml_uS5_D2-typ_fold_subgr"/>
</dbReference>